<name>A0A1Q9DHZ2_SYMMI</name>
<dbReference type="OrthoDB" id="413830at2759"/>
<dbReference type="EMBL" id="LSRX01000528">
    <property type="protein sequence ID" value="OLP94795.1"/>
    <property type="molecule type" value="Genomic_DNA"/>
</dbReference>
<dbReference type="InterPro" id="IPR012337">
    <property type="entry name" value="RNaseH-like_sf"/>
</dbReference>
<dbReference type="GO" id="GO:0015074">
    <property type="term" value="P:DNA integration"/>
    <property type="evidence" value="ECO:0007669"/>
    <property type="project" value="InterPro"/>
</dbReference>
<dbReference type="PROSITE" id="PS50994">
    <property type="entry name" value="INTEGRASE"/>
    <property type="match status" value="1"/>
</dbReference>
<dbReference type="PANTHER" id="PTHR11439:SF463">
    <property type="entry name" value="REVERSE TRANSCRIPTASE TY1_COPIA-TYPE DOMAIN-CONTAINING PROTEIN"/>
    <property type="match status" value="1"/>
</dbReference>
<dbReference type="InterPro" id="IPR043502">
    <property type="entry name" value="DNA/RNA_pol_sf"/>
</dbReference>
<dbReference type="PANTHER" id="PTHR11439">
    <property type="entry name" value="GAG-POL-RELATED RETROTRANSPOSON"/>
    <property type="match status" value="1"/>
</dbReference>
<dbReference type="CDD" id="cd09272">
    <property type="entry name" value="RNase_HI_RT_Ty1"/>
    <property type="match status" value="1"/>
</dbReference>
<sequence length="2168" mass="239491">MSAQTFSAGVPNGTDSRGDGPVGSSNGAAETDAGVRPSGIRSEEQRRDLNGSLAGLASSDLQDNGVGKASPKAETVAVPVQAEATIQPPTMLNTDGRSGSGTDEFTQHYDDASGGYVTPQSGSRMRATPPWWTAVEVPKWMMRLGSMLQHPSQGLASAELAPSPLPSGSPLMTSPPGGQPFRLRSPTRVAARAIPPTPTPPSSSSIPQEAIQAEVERQLQGVMVQLREYGEANQRLHVELLETRAKLRAEQERAEGLDSFKEQMNHRLKYNLYLKMMRGPGIQEVMVGCTTTTSNATSTISTEIWCEGKWQRVNASGADDTTRPFGVSQRIAAAKETTFNKTGGSSPTSTQSTMATIGTATSGQSAVSEPVQGTAWTLETLVQAAQQMVQNSSTTSTGETSPEKTRPEVKVINLCDIRVCSMNTTALLDSGATHSLRNAVSEEEWLQAEDVAVQLAGRHQLMMKITAAGTLLMPFKGASPGADASQTPRPQTIVPMGQLIKTLGYSMVWTPESCELVAPDGERRFLQVDTGCPQLQEMEALALIARLEDRKVEQLRNSTLVTQDQVGVAAMAMDKHWNHYLYDYVVTGSFESGLRAVRDAPFFQDLPGDCLEQMIPSAGLRSGWDIMKQIGWLSRAQRRRLWSSKRWIVHLFAGVEGHWEIMRLDKGDAMVVELDLGRCAGQDLLRSETWRMLLWGAVMGKVDVIMGGPPDRVHQHCRGGERDTKALKLVARMMWLFVVAQVGREVHGVERDVGFILEYPEGTTQQERDRRSREVEQMEEAQQVGGRTNEAAGWYLSRAYWETVQRPRWEDYAGVNTVNGGASFWETRLWKFFQREAQTRQVSFDQGAMGGSAINRTTLGTNIHSLLALNELRVPEGEEMPERSDQDFIWSPGLVNAIVVAVGMWYQEDRCVPRVSAMTPMKWKQHVDSNHAEYRKDCATCVMARGVGRQHRKVHHPESYTLTADVAGPLNAGLDATSKGTMGKNLRYLLVAKYLVPKQFIHDMAGKQPPEDHGVGTDKKDQGSQDNPAAPVPDGDLETIEEFFKAQGDSKTGESEPVAVSVLDMTGEDPFEEMGVEEELSYEPSEVEDAEAEGPEGGGRLPDVVMQKGDCEPPDMTLYKMYLQAHGMPVYRFHSDKGEFYNHQFRSWLREMGIFGTWSEPSVPQSNGHAESTVRWVKDRTRTLLQAAKLPVKLWPVAASMAAAEQRAKVLNWRTKLAAPFGAKVHLRKKAFDKYGPLRREQGLDSKWLVGRYVGLSTIVHNGHVVYVPEEGEEKERFLHTLHVRPDLIDPGVPTTEFHVENAPKPKRKVVTKTDPQHVEMRVVGKVGDDLSELATTKAGDLLSRWSTVEAVSVINALAERGFFQSQKFGVYRHGGTVGWLNGLTEYREVAQVLVKLMLEAMPEAAFTSVMISHNGQKGMHKDFNNDYKTSNYVLPLCVPAEGGHLWVELAAGDTVVGSIEQRSTGSHNVYGQWRELEYLKVIQFPPNRYHEVMPWTGTRTVLIAYTPDCLGKLTSDDLKGLHDHGFPIPISQLPEYHGDLVGDEALPAVSTVSVEEGNFEDLGSSPWIMYLDLEPGEVELPSEHGEAPTPPTLCKTEVSFTRDIEEVLKALKGPLDVTHTVSPDEVFANLEVWRPAILKEIQGIEVAIKRLTPGSEARAEWLNKPGIQRLPMKFVFTVKPNDRAVQEEPGTWYKRKARLVICGNMAVDSGAQVYTETAPAEAVRAGLAVASRNKWCVAILDVVAAFIKTILGRKSKDPIVVAQPPRLLEALGLTVRMELWGLIRALYGLREAPTLWGSFRDDTLRTLRAPSGCFWDQGRSATAWWSIRTDRGEVKAIVIVYVDDFMICGPRDVVQELSAVIQEVWETSELSILGPRNSIRFLGMELKREEETSDVIHVYQVGYIAELLRTHGIRPTQQDKVPITKELAILPDAPEAGDVDRVREAQQITGEVLWVSQRTRPDLAFSTSIMASLCSRAPSQAVAIGYKTLRYLQRTAEVGLIVQWRDQGLVMFCDAAFAPQGARSHGGWVVTYGGVPISWRSGRQTMVALSTAEAELMAMLDGAVATKGIEALLQDIGERAATTKAIERELTRLQRQEEDDEVVDPPRQRPSTSMRSAENTQSEGKTISGSFLTVTELSTYQADNLTEALRTEGLPVSGLKEVRQSSN</sequence>
<dbReference type="Pfam" id="PF07727">
    <property type="entry name" value="RVT_2"/>
    <property type="match status" value="1"/>
</dbReference>
<dbReference type="SUPFAM" id="SSF56672">
    <property type="entry name" value="DNA/RNA polymerases"/>
    <property type="match status" value="1"/>
</dbReference>
<protein>
    <submittedName>
        <fullName evidence="2">Putative transposon protein</fullName>
    </submittedName>
</protein>
<dbReference type="InterPro" id="IPR001584">
    <property type="entry name" value="Integrase_cat-core"/>
</dbReference>
<proteinExistence type="predicted"/>
<feature type="compositionally biased region" description="Low complexity" evidence="1">
    <location>
        <begin position="155"/>
        <end position="176"/>
    </location>
</feature>
<dbReference type="SUPFAM" id="SSF53098">
    <property type="entry name" value="Ribonuclease H-like"/>
    <property type="match status" value="1"/>
</dbReference>
<feature type="region of interest" description="Disordered" evidence="1">
    <location>
        <begin position="2092"/>
        <end position="2131"/>
    </location>
</feature>
<organism evidence="2 3">
    <name type="scientific">Symbiodinium microadriaticum</name>
    <name type="common">Dinoflagellate</name>
    <name type="synonym">Zooxanthella microadriatica</name>
    <dbReference type="NCBI Taxonomy" id="2951"/>
    <lineage>
        <taxon>Eukaryota</taxon>
        <taxon>Sar</taxon>
        <taxon>Alveolata</taxon>
        <taxon>Dinophyceae</taxon>
        <taxon>Suessiales</taxon>
        <taxon>Symbiodiniaceae</taxon>
        <taxon>Symbiodinium</taxon>
    </lineage>
</organism>
<feature type="region of interest" description="Disordered" evidence="1">
    <location>
        <begin position="1004"/>
        <end position="1035"/>
    </location>
</feature>
<reference evidence="2 3" key="1">
    <citation type="submission" date="2016-02" db="EMBL/GenBank/DDBJ databases">
        <title>Genome analysis of coral dinoflagellate symbionts highlights evolutionary adaptations to a symbiotic lifestyle.</title>
        <authorList>
            <person name="Aranda M."/>
            <person name="Li Y."/>
            <person name="Liew Y.J."/>
            <person name="Baumgarten S."/>
            <person name="Simakov O."/>
            <person name="Wilson M."/>
            <person name="Piel J."/>
            <person name="Ashoor H."/>
            <person name="Bougouffa S."/>
            <person name="Bajic V.B."/>
            <person name="Ryu T."/>
            <person name="Ravasi T."/>
            <person name="Bayer T."/>
            <person name="Micklem G."/>
            <person name="Kim H."/>
            <person name="Bhak J."/>
            <person name="Lajeunesse T.C."/>
            <person name="Voolstra C.R."/>
        </authorList>
    </citation>
    <scope>NUCLEOTIDE SEQUENCE [LARGE SCALE GENOMIC DNA]</scope>
    <source>
        <strain evidence="2 3">CCMP2467</strain>
    </source>
</reference>
<feature type="region of interest" description="Disordered" evidence="1">
    <location>
        <begin position="1"/>
        <end position="74"/>
    </location>
</feature>
<dbReference type="InterPro" id="IPR036397">
    <property type="entry name" value="RNaseH_sf"/>
</dbReference>
<feature type="region of interest" description="Disordered" evidence="1">
    <location>
        <begin position="1075"/>
        <end position="1103"/>
    </location>
</feature>
<feature type="region of interest" description="Disordered" evidence="1">
    <location>
        <begin position="155"/>
        <end position="183"/>
    </location>
</feature>
<feature type="compositionally biased region" description="Basic and acidic residues" evidence="1">
    <location>
        <begin position="1004"/>
        <end position="1023"/>
    </location>
</feature>
<gene>
    <name evidence="2" type="primary">TY5A</name>
    <name evidence="2" type="ORF">AK812_SmicGene23145</name>
</gene>
<evidence type="ECO:0000256" key="1">
    <source>
        <dbReference type="SAM" id="MobiDB-lite"/>
    </source>
</evidence>
<comment type="caution">
    <text evidence="2">The sequence shown here is derived from an EMBL/GenBank/DDBJ whole genome shotgun (WGS) entry which is preliminary data.</text>
</comment>
<accession>A0A1Q9DHZ2</accession>
<feature type="compositionally biased region" description="Acidic residues" evidence="1">
    <location>
        <begin position="1075"/>
        <end position="1094"/>
    </location>
</feature>
<evidence type="ECO:0000313" key="3">
    <source>
        <dbReference type="Proteomes" id="UP000186817"/>
    </source>
</evidence>
<dbReference type="Proteomes" id="UP000186817">
    <property type="component" value="Unassembled WGS sequence"/>
</dbReference>
<evidence type="ECO:0000313" key="2">
    <source>
        <dbReference type="EMBL" id="OLP94795.1"/>
    </source>
</evidence>
<dbReference type="GO" id="GO:0003676">
    <property type="term" value="F:nucleic acid binding"/>
    <property type="evidence" value="ECO:0007669"/>
    <property type="project" value="InterPro"/>
</dbReference>
<dbReference type="Gene3D" id="3.30.420.10">
    <property type="entry name" value="Ribonuclease H-like superfamily/Ribonuclease H"/>
    <property type="match status" value="1"/>
</dbReference>
<feature type="compositionally biased region" description="Polar residues" evidence="1">
    <location>
        <begin position="2110"/>
        <end position="2131"/>
    </location>
</feature>
<keyword evidence="3" id="KW-1185">Reference proteome</keyword>
<dbReference type="InterPro" id="IPR013103">
    <property type="entry name" value="RVT_2"/>
</dbReference>